<dbReference type="PANTHER" id="PTHR35004">
    <property type="entry name" value="TRANSPOSASE RV3428C-RELATED"/>
    <property type="match status" value="1"/>
</dbReference>
<feature type="domain" description="Integrase catalytic" evidence="1">
    <location>
        <begin position="103"/>
        <end position="284"/>
    </location>
</feature>
<dbReference type="Gene3D" id="3.30.420.10">
    <property type="entry name" value="Ribonuclease H-like superfamily/Ribonuclease H"/>
    <property type="match status" value="1"/>
</dbReference>
<sequence>MLSVSRNTIKKYLQQFQTFDLSYEQALALDDCELFKLFHGKDSGKSKARNERLEELDALLPDYCKRLKKKGITRQMLHTEYLSIHPDGYGRSRFNTFMQCYIDSSRPIMHLEHKAGDKQSIVDVETGEIQQVEIFVGILPRSQLTYVEALRSQKKEDLIKATENALLYFESVPQVIVPDNLKAAVTRGSKYEALLNEDFASFAEHYGCTVIPARAYKPRDKALVEGAVKLIYRSIYPKLEGRTFHDLTSINAAIRVALERHNNTPFSGRNYSRREQLEEIERDALRALNPIRYEIKNKPWSL</sequence>
<organism evidence="2">
    <name type="scientific">termite gut metagenome</name>
    <dbReference type="NCBI Taxonomy" id="433724"/>
    <lineage>
        <taxon>unclassified sequences</taxon>
        <taxon>metagenomes</taxon>
        <taxon>organismal metagenomes</taxon>
    </lineage>
</organism>
<dbReference type="NCBIfam" id="NF033546">
    <property type="entry name" value="transpos_IS21"/>
    <property type="match status" value="1"/>
</dbReference>
<comment type="caution">
    <text evidence="2">The sequence shown here is derived from an EMBL/GenBank/DDBJ whole genome shotgun (WGS) entry which is preliminary data.</text>
</comment>
<dbReference type="PANTHER" id="PTHR35004:SF8">
    <property type="entry name" value="TRANSPOSASE RV3428C-RELATED"/>
    <property type="match status" value="1"/>
</dbReference>
<evidence type="ECO:0000259" key="1">
    <source>
        <dbReference type="PROSITE" id="PS50994"/>
    </source>
</evidence>
<dbReference type="EMBL" id="SNRY01000571">
    <property type="protein sequence ID" value="KAA6339006.1"/>
    <property type="molecule type" value="Genomic_DNA"/>
</dbReference>
<evidence type="ECO:0000313" key="2">
    <source>
        <dbReference type="EMBL" id="KAA6339006.1"/>
    </source>
</evidence>
<proteinExistence type="predicted"/>
<gene>
    <name evidence="2" type="ORF">EZS27_013035</name>
</gene>
<accession>A0A5J4RYK1</accession>
<dbReference type="GO" id="GO:0003676">
    <property type="term" value="F:nucleic acid binding"/>
    <property type="evidence" value="ECO:0007669"/>
    <property type="project" value="InterPro"/>
</dbReference>
<dbReference type="InterPro" id="IPR036397">
    <property type="entry name" value="RNaseH_sf"/>
</dbReference>
<dbReference type="InterPro" id="IPR001584">
    <property type="entry name" value="Integrase_cat-core"/>
</dbReference>
<dbReference type="GO" id="GO:0015074">
    <property type="term" value="P:DNA integration"/>
    <property type="evidence" value="ECO:0007669"/>
    <property type="project" value="InterPro"/>
</dbReference>
<name>A0A5J4RYK1_9ZZZZ</name>
<dbReference type="PROSITE" id="PS50994">
    <property type="entry name" value="INTEGRASE"/>
    <property type="match status" value="1"/>
</dbReference>
<protein>
    <recommendedName>
        <fullName evidence="1">Integrase catalytic domain-containing protein</fullName>
    </recommendedName>
</protein>
<dbReference type="AlphaFoldDB" id="A0A5J4RYK1"/>
<dbReference type="InterPro" id="IPR012337">
    <property type="entry name" value="RNaseH-like_sf"/>
</dbReference>
<dbReference type="SUPFAM" id="SSF53098">
    <property type="entry name" value="Ribonuclease H-like"/>
    <property type="match status" value="1"/>
</dbReference>
<reference evidence="2" key="1">
    <citation type="submission" date="2019-03" db="EMBL/GenBank/DDBJ databases">
        <title>Single cell metagenomics reveals metabolic interactions within the superorganism composed of flagellate Streblomastix strix and complex community of Bacteroidetes bacteria on its surface.</title>
        <authorList>
            <person name="Treitli S.C."/>
            <person name="Kolisko M."/>
            <person name="Husnik F."/>
            <person name="Keeling P."/>
            <person name="Hampl V."/>
        </authorList>
    </citation>
    <scope>NUCLEOTIDE SEQUENCE</scope>
    <source>
        <strain evidence="2">STM</strain>
    </source>
</reference>